<dbReference type="RefSeq" id="WP_330481847.1">
    <property type="nucleotide sequence ID" value="NZ_JAZBJZ010000003.1"/>
</dbReference>
<evidence type="ECO:0000313" key="8">
    <source>
        <dbReference type="EMBL" id="MEE3715426.1"/>
    </source>
</evidence>
<dbReference type="GO" id="GO:0009523">
    <property type="term" value="C:photosystem II"/>
    <property type="evidence" value="ECO:0007669"/>
    <property type="project" value="UniProtKB-KW"/>
</dbReference>
<comment type="subcellular location">
    <subcellularLocation>
        <location evidence="7">Cellular thylakoid membrane</location>
        <topology evidence="7">Single-pass membrane protein</topology>
    </subcellularLocation>
</comment>
<comment type="function">
    <text evidence="7">One of the components of the core complex of photosystem II (PSII). PSII is a light-driven water:plastoquinone oxidoreductase that uses light energy to abstract electrons from H(2)O, generating O(2) and a proton gradient subsequently used for ATP formation. It consists of a core antenna complex that captures photons, and an electron transfer chain that converts photonic excitation into a charge separation. This subunit is found at the monomer-monomer interface.</text>
</comment>
<comment type="subunit">
    <text evidence="7">PSII is composed of 1 copy each of membrane proteins PsbA, PsbB, PsbC, PsbD, PsbE, PsbF, PsbH, PsbI, PsbJ, PsbK, PsbL, PsbM, PsbT, PsbX, PsbY, PsbZ, Psb30/Ycf12, peripheral proteins PsbO, CyanoQ (PsbQ),PsbU, PsbV and a large number of cofactors. It forms dimeric complexes.</text>
</comment>
<evidence type="ECO:0000256" key="5">
    <source>
        <dbReference type="ARBA" id="ARBA00023136"/>
    </source>
</evidence>
<dbReference type="InterPro" id="IPR037269">
    <property type="entry name" value="PSII_PsbM_sf"/>
</dbReference>
<evidence type="ECO:0000256" key="7">
    <source>
        <dbReference type="HAMAP-Rule" id="MF_00438"/>
    </source>
</evidence>
<dbReference type="EMBL" id="JAZBJZ010000003">
    <property type="protein sequence ID" value="MEE3715426.1"/>
    <property type="molecule type" value="Genomic_DNA"/>
</dbReference>
<sequence length="38" mass="4205">MEFNFLGLMATALALIVPTVFLLALYLQTASRDESTSR</sequence>
<dbReference type="NCBIfam" id="TIGR03038">
    <property type="entry name" value="PS_II_psbM"/>
    <property type="match status" value="1"/>
</dbReference>
<dbReference type="SUPFAM" id="SSF161033">
    <property type="entry name" value="Photosystem II reaction center protein M, PsbM"/>
    <property type="match status" value="1"/>
</dbReference>
<comment type="similarity">
    <text evidence="7">Belongs to the PsbM family.</text>
</comment>
<evidence type="ECO:0000256" key="1">
    <source>
        <dbReference type="ARBA" id="ARBA00022469"/>
    </source>
</evidence>
<dbReference type="InterPro" id="IPR007826">
    <property type="entry name" value="PSII_PsbM"/>
</dbReference>
<keyword evidence="7" id="KW-0793">Thylakoid</keyword>
<evidence type="ECO:0000256" key="2">
    <source>
        <dbReference type="ARBA" id="ARBA00022531"/>
    </source>
</evidence>
<dbReference type="Pfam" id="PF05151">
    <property type="entry name" value="PsbM"/>
    <property type="match status" value="1"/>
</dbReference>
<dbReference type="Proteomes" id="UP001333818">
    <property type="component" value="Unassembled WGS sequence"/>
</dbReference>
<organism evidence="8 9">
    <name type="scientific">Tumidithrix elongata BACA0141</name>
    <dbReference type="NCBI Taxonomy" id="2716417"/>
    <lineage>
        <taxon>Bacteria</taxon>
        <taxon>Bacillati</taxon>
        <taxon>Cyanobacteriota</taxon>
        <taxon>Cyanophyceae</taxon>
        <taxon>Pseudanabaenales</taxon>
        <taxon>Pseudanabaenaceae</taxon>
        <taxon>Tumidithrix</taxon>
        <taxon>Tumidithrix elongata</taxon>
    </lineage>
</organism>
<keyword evidence="3 7" id="KW-0812">Transmembrane</keyword>
<keyword evidence="4 7" id="KW-1133">Transmembrane helix</keyword>
<keyword evidence="2 7" id="KW-0602">Photosynthesis</keyword>
<dbReference type="GO" id="GO:0019684">
    <property type="term" value="P:photosynthesis, light reaction"/>
    <property type="evidence" value="ECO:0007669"/>
    <property type="project" value="InterPro"/>
</dbReference>
<proteinExistence type="inferred from homology"/>
<evidence type="ECO:0000256" key="3">
    <source>
        <dbReference type="ARBA" id="ARBA00022692"/>
    </source>
</evidence>
<feature type="transmembrane region" description="Helical" evidence="7">
    <location>
        <begin position="6"/>
        <end position="27"/>
    </location>
</feature>
<evidence type="ECO:0000256" key="4">
    <source>
        <dbReference type="ARBA" id="ARBA00022989"/>
    </source>
</evidence>
<accession>A0AAW9PY26</accession>
<protein>
    <recommendedName>
        <fullName evidence="7">Photosystem II reaction center protein M</fullName>
        <shortName evidence="7">PSII-M</shortName>
    </recommendedName>
</protein>
<dbReference type="HAMAP" id="MF_00438">
    <property type="entry name" value="PSII_PsbM"/>
    <property type="match status" value="1"/>
</dbReference>
<dbReference type="AlphaFoldDB" id="A0AAW9PY26"/>
<keyword evidence="1 7" id="KW-0674">Reaction center</keyword>
<evidence type="ECO:0000256" key="6">
    <source>
        <dbReference type="ARBA" id="ARBA00023276"/>
    </source>
</evidence>
<keyword evidence="6 7" id="KW-0604">Photosystem II</keyword>
<comment type="caution">
    <text evidence="8">The sequence shown here is derived from an EMBL/GenBank/DDBJ whole genome shotgun (WGS) entry which is preliminary data.</text>
</comment>
<keyword evidence="5 7" id="KW-0472">Membrane</keyword>
<dbReference type="GO" id="GO:0031676">
    <property type="term" value="C:plasma membrane-derived thylakoid membrane"/>
    <property type="evidence" value="ECO:0007669"/>
    <property type="project" value="UniProtKB-SubCell"/>
</dbReference>
<gene>
    <name evidence="7 8" type="primary">psbM</name>
    <name evidence="8" type="ORF">V2H45_01555</name>
</gene>
<evidence type="ECO:0000313" key="9">
    <source>
        <dbReference type="Proteomes" id="UP001333818"/>
    </source>
</evidence>
<reference evidence="8" key="1">
    <citation type="submission" date="2024-01" db="EMBL/GenBank/DDBJ databases">
        <title>Bank of Algae and Cyanobacteria of the Azores (BACA) strain genomes.</title>
        <authorList>
            <person name="Luz R."/>
            <person name="Cordeiro R."/>
            <person name="Fonseca A."/>
            <person name="Goncalves V."/>
        </authorList>
    </citation>
    <scope>NUCLEOTIDE SEQUENCE</scope>
    <source>
        <strain evidence="8">BACA0141</strain>
    </source>
</reference>
<keyword evidence="9" id="KW-1185">Reference proteome</keyword>
<name>A0AAW9PY26_9CYAN</name>